<protein>
    <submittedName>
        <fullName evidence="1">Uncharacterized protein</fullName>
    </submittedName>
</protein>
<sequence>MRVDFNGDEPKLDKKSKWVYAGSPKLTFVSGNGSPKAGISPPTTPFELNTDPCDLIYKAVGQVARLKMSSEGQMYNICQERYVLSRINQYRTQDQVPRPQFWVREQVKGGFQDQQVHLQEQI</sequence>
<name>A0AAV8SCI1_9ROSI</name>
<keyword evidence="2" id="KW-1185">Reference proteome</keyword>
<evidence type="ECO:0000313" key="1">
    <source>
        <dbReference type="EMBL" id="KAJ8749759.1"/>
    </source>
</evidence>
<reference evidence="1 2" key="1">
    <citation type="submission" date="2021-09" db="EMBL/GenBank/DDBJ databases">
        <title>Genomic insights and catalytic innovation underlie evolution of tropane alkaloids biosynthesis.</title>
        <authorList>
            <person name="Wang Y.-J."/>
            <person name="Tian T."/>
            <person name="Huang J.-P."/>
            <person name="Huang S.-X."/>
        </authorList>
    </citation>
    <scope>NUCLEOTIDE SEQUENCE [LARGE SCALE GENOMIC DNA]</scope>
    <source>
        <strain evidence="1">KIB-2018</strain>
        <tissue evidence="1">Leaf</tissue>
    </source>
</reference>
<accession>A0AAV8SCI1</accession>
<evidence type="ECO:0000313" key="2">
    <source>
        <dbReference type="Proteomes" id="UP001159364"/>
    </source>
</evidence>
<dbReference type="AlphaFoldDB" id="A0AAV8SCI1"/>
<gene>
    <name evidence="1" type="ORF">K2173_012310</name>
</gene>
<dbReference type="Proteomes" id="UP001159364">
    <property type="component" value="Linkage Group LG11"/>
</dbReference>
<comment type="caution">
    <text evidence="1">The sequence shown here is derived from an EMBL/GenBank/DDBJ whole genome shotgun (WGS) entry which is preliminary data.</text>
</comment>
<proteinExistence type="predicted"/>
<dbReference type="EMBL" id="JAIWQS010000011">
    <property type="protein sequence ID" value="KAJ8749759.1"/>
    <property type="molecule type" value="Genomic_DNA"/>
</dbReference>
<organism evidence="1 2">
    <name type="scientific">Erythroxylum novogranatense</name>
    <dbReference type="NCBI Taxonomy" id="1862640"/>
    <lineage>
        <taxon>Eukaryota</taxon>
        <taxon>Viridiplantae</taxon>
        <taxon>Streptophyta</taxon>
        <taxon>Embryophyta</taxon>
        <taxon>Tracheophyta</taxon>
        <taxon>Spermatophyta</taxon>
        <taxon>Magnoliopsida</taxon>
        <taxon>eudicotyledons</taxon>
        <taxon>Gunneridae</taxon>
        <taxon>Pentapetalae</taxon>
        <taxon>rosids</taxon>
        <taxon>fabids</taxon>
        <taxon>Malpighiales</taxon>
        <taxon>Erythroxylaceae</taxon>
        <taxon>Erythroxylum</taxon>
    </lineage>
</organism>